<protein>
    <submittedName>
        <fullName evidence="1">Uncharacterized protein</fullName>
    </submittedName>
</protein>
<organism evidence="1">
    <name type="scientific">Clastoptera arizonana</name>
    <name type="common">Arizona spittle bug</name>
    <dbReference type="NCBI Taxonomy" id="38151"/>
    <lineage>
        <taxon>Eukaryota</taxon>
        <taxon>Metazoa</taxon>
        <taxon>Ecdysozoa</taxon>
        <taxon>Arthropoda</taxon>
        <taxon>Hexapoda</taxon>
        <taxon>Insecta</taxon>
        <taxon>Pterygota</taxon>
        <taxon>Neoptera</taxon>
        <taxon>Paraneoptera</taxon>
        <taxon>Hemiptera</taxon>
        <taxon>Auchenorrhyncha</taxon>
        <taxon>Cercopoidea</taxon>
        <taxon>Clastopteridae</taxon>
        <taxon>Clastoptera</taxon>
    </lineage>
</organism>
<evidence type="ECO:0000313" key="1">
    <source>
        <dbReference type="EMBL" id="JAS20442.1"/>
    </source>
</evidence>
<dbReference type="AlphaFoldDB" id="A0A1B6D422"/>
<sequence length="427" mass="47037">EMPTVLAEVFAQTQPKTLHENILNNLEAASSLIGIVQSQASVNPVQIANNLQNALRNQYNILETINIKLNGTRAQICVRNLQHQLINVVNTGTNQYIGCIQPAIQTSNFVSYQIRNLIQTVDDITSNSLRCGNSALSFNIFGMLGCVTGGIGNILSTLTGVLNSAINVLSYSTRALSSLSGCVGQSFSTVLQRSNTAIRYTPICATYYGMPALEVPQLSDKSPDFQKILQTSINEVDEITKVAIPKLNNQLTTTLRQLNIVEGVLTTITESSIRSAVNKVLEPAIKAIKSNDIIECTRIANTTLNDFNNELFNAIVKQRTIYTTQVPTIKAEINKLTDEIKNKPSTFKGYLTSTCQQPLLSFNETSLRLCVEAVKAEIQNYILQITNSVEAMSNLTQNILNETRIFVDIISRNAKPNIDNIIKYLDD</sequence>
<proteinExistence type="predicted"/>
<feature type="non-terminal residue" evidence="1">
    <location>
        <position position="1"/>
    </location>
</feature>
<dbReference type="EMBL" id="GEDC01016856">
    <property type="protein sequence ID" value="JAS20442.1"/>
    <property type="molecule type" value="Transcribed_RNA"/>
</dbReference>
<gene>
    <name evidence="1" type="ORF">g.13507</name>
</gene>
<reference evidence="1" key="1">
    <citation type="submission" date="2015-12" db="EMBL/GenBank/DDBJ databases">
        <title>De novo transcriptome assembly of four potential Pierce s Disease insect vectors from Arizona vineyards.</title>
        <authorList>
            <person name="Tassone E.E."/>
        </authorList>
    </citation>
    <scope>NUCLEOTIDE SEQUENCE</scope>
</reference>
<name>A0A1B6D422_9HEMI</name>
<accession>A0A1B6D422</accession>
<feature type="non-terminal residue" evidence="1">
    <location>
        <position position="427"/>
    </location>
</feature>